<gene>
    <name evidence="4" type="ORF">NDN08_005279</name>
</gene>
<dbReference type="PROSITE" id="PS01175">
    <property type="entry name" value="RIBONUCLEASE_II"/>
    <property type="match status" value="1"/>
</dbReference>
<feature type="region of interest" description="Disordered" evidence="2">
    <location>
        <begin position="184"/>
        <end position="282"/>
    </location>
</feature>
<feature type="compositionally biased region" description="Basic residues" evidence="2">
    <location>
        <begin position="53"/>
        <end position="63"/>
    </location>
</feature>
<dbReference type="InterPro" id="IPR016181">
    <property type="entry name" value="Acyl_CoA_acyltransferase"/>
</dbReference>
<evidence type="ECO:0000313" key="5">
    <source>
        <dbReference type="Proteomes" id="UP001157974"/>
    </source>
</evidence>
<dbReference type="GO" id="GO:0003723">
    <property type="term" value="F:RNA binding"/>
    <property type="evidence" value="ECO:0007669"/>
    <property type="project" value="InterPro"/>
</dbReference>
<dbReference type="InterPro" id="IPR000182">
    <property type="entry name" value="GNAT_dom"/>
</dbReference>
<dbReference type="InterPro" id="IPR001900">
    <property type="entry name" value="RNase_II/R"/>
</dbReference>
<organism evidence="4 5">
    <name type="scientific">Rhodosorus marinus</name>
    <dbReference type="NCBI Taxonomy" id="101924"/>
    <lineage>
        <taxon>Eukaryota</taxon>
        <taxon>Rhodophyta</taxon>
        <taxon>Stylonematophyceae</taxon>
        <taxon>Stylonematales</taxon>
        <taxon>Stylonemataceae</taxon>
        <taxon>Rhodosorus</taxon>
    </lineage>
</organism>
<reference evidence="4 5" key="1">
    <citation type="journal article" date="2023" name="Nat. Commun.">
        <title>Origin of minicircular mitochondrial genomes in red algae.</title>
        <authorList>
            <person name="Lee Y."/>
            <person name="Cho C.H."/>
            <person name="Lee Y.M."/>
            <person name="Park S.I."/>
            <person name="Yang J.H."/>
            <person name="West J.A."/>
            <person name="Bhattacharya D."/>
            <person name="Yoon H.S."/>
        </authorList>
    </citation>
    <scope>NUCLEOTIDE SEQUENCE [LARGE SCALE GENOMIC DNA]</scope>
    <source>
        <strain evidence="4 5">CCMP1338</strain>
        <tissue evidence="4">Whole cell</tissue>
    </source>
</reference>
<dbReference type="GO" id="GO:0000932">
    <property type="term" value="C:P-body"/>
    <property type="evidence" value="ECO:0007669"/>
    <property type="project" value="TreeGrafter"/>
</dbReference>
<feature type="compositionally biased region" description="Basic residues" evidence="2">
    <location>
        <begin position="1"/>
        <end position="13"/>
    </location>
</feature>
<feature type="domain" description="N-acetyltransferase" evidence="3">
    <location>
        <begin position="1157"/>
        <end position="1312"/>
    </location>
</feature>
<dbReference type="GO" id="GO:0006402">
    <property type="term" value="P:mRNA catabolic process"/>
    <property type="evidence" value="ECO:0007669"/>
    <property type="project" value="TreeGrafter"/>
</dbReference>
<dbReference type="GO" id="GO:0016747">
    <property type="term" value="F:acyltransferase activity, transferring groups other than amino-acyl groups"/>
    <property type="evidence" value="ECO:0007669"/>
    <property type="project" value="InterPro"/>
</dbReference>
<feature type="region of interest" description="Disordered" evidence="2">
    <location>
        <begin position="1061"/>
        <end position="1095"/>
    </location>
</feature>
<dbReference type="SUPFAM" id="SSF50249">
    <property type="entry name" value="Nucleic acid-binding proteins"/>
    <property type="match status" value="2"/>
</dbReference>
<evidence type="ECO:0000256" key="1">
    <source>
        <dbReference type="RuleBase" id="RU003901"/>
    </source>
</evidence>
<dbReference type="CDD" id="cd04301">
    <property type="entry name" value="NAT_SF"/>
    <property type="match status" value="1"/>
</dbReference>
<evidence type="ECO:0000259" key="3">
    <source>
        <dbReference type="PROSITE" id="PS51186"/>
    </source>
</evidence>
<dbReference type="Gene3D" id="2.40.50.690">
    <property type="match status" value="1"/>
</dbReference>
<feature type="compositionally biased region" description="Basic and acidic residues" evidence="2">
    <location>
        <begin position="193"/>
        <end position="210"/>
    </location>
</feature>
<feature type="compositionally biased region" description="Polar residues" evidence="2">
    <location>
        <begin position="270"/>
        <end position="282"/>
    </location>
</feature>
<dbReference type="SMART" id="SM00955">
    <property type="entry name" value="RNB"/>
    <property type="match status" value="1"/>
</dbReference>
<dbReference type="PROSITE" id="PS51186">
    <property type="entry name" value="GNAT"/>
    <property type="match status" value="1"/>
</dbReference>
<dbReference type="Pfam" id="PF13673">
    <property type="entry name" value="Acetyltransf_10"/>
    <property type="match status" value="1"/>
</dbReference>
<proteinExistence type="inferred from homology"/>
<protein>
    <recommendedName>
        <fullName evidence="3">N-acetyltransferase domain-containing protein</fullName>
    </recommendedName>
</protein>
<keyword evidence="5" id="KW-1185">Reference proteome</keyword>
<evidence type="ECO:0000313" key="4">
    <source>
        <dbReference type="EMBL" id="KAJ8908574.1"/>
    </source>
</evidence>
<dbReference type="PANTHER" id="PTHR23355">
    <property type="entry name" value="RIBONUCLEASE"/>
    <property type="match status" value="1"/>
</dbReference>
<dbReference type="Gene3D" id="3.40.630.30">
    <property type="match status" value="1"/>
</dbReference>
<feature type="compositionally biased region" description="Basic and acidic residues" evidence="2">
    <location>
        <begin position="64"/>
        <end position="74"/>
    </location>
</feature>
<dbReference type="InterPro" id="IPR022966">
    <property type="entry name" value="RNase_II/R_CS"/>
</dbReference>
<dbReference type="PANTHER" id="PTHR23355:SF9">
    <property type="entry name" value="DIS3-LIKE EXONUCLEASE 2"/>
    <property type="match status" value="1"/>
</dbReference>
<dbReference type="InterPro" id="IPR012340">
    <property type="entry name" value="NA-bd_OB-fold"/>
</dbReference>
<dbReference type="InterPro" id="IPR050180">
    <property type="entry name" value="RNR_Ribonuclease"/>
</dbReference>
<dbReference type="EMBL" id="JAMWBK010000001">
    <property type="protein sequence ID" value="KAJ8908574.1"/>
    <property type="molecule type" value="Genomic_DNA"/>
</dbReference>
<comment type="caution">
    <text evidence="4">The sequence shown here is derived from an EMBL/GenBank/DDBJ whole genome shotgun (WGS) entry which is preliminary data.</text>
</comment>
<dbReference type="SUPFAM" id="SSF55729">
    <property type="entry name" value="Acyl-CoA N-acyltransferases (Nat)"/>
    <property type="match status" value="1"/>
</dbReference>
<feature type="compositionally biased region" description="Basic and acidic residues" evidence="2">
    <location>
        <begin position="233"/>
        <end position="247"/>
    </location>
</feature>
<comment type="similarity">
    <text evidence="1">Belongs to the RNR ribonuclease family.</text>
</comment>
<dbReference type="GO" id="GO:0000175">
    <property type="term" value="F:3'-5'-RNA exonuclease activity"/>
    <property type="evidence" value="ECO:0007669"/>
    <property type="project" value="TreeGrafter"/>
</dbReference>
<evidence type="ECO:0000256" key="2">
    <source>
        <dbReference type="SAM" id="MobiDB-lite"/>
    </source>
</evidence>
<name>A0AAV8V2Y2_9RHOD</name>
<sequence length="1318" mass="147808">MAGSRWKRGKKKGKPEPREESSGEPGKVNQAQLTGASAKASKTVKAAKDMEKRAKKAGRRRKDRGNAKPKESPKRRTVKGLTIASKPSFRSKSGVIVRFSSEPNEGAKESTGTAEAVPSDNTVDDAELPNPIEVRVVQIFDELKDLNGELEKLPHEIFQHQNVQMLKGVIRSLDKDWKRFVESLKGSQQSGAKPHDSEPNPKEIADENDRTSNFSASVVSREESTSSRNHSKAKTETDPFDISRVEEDVQSLGSDSSSAESSNALESSNEQYPMQSMCSGPNVSTDWGSRNLNVPIQGKSENWEEFNRTGMWTPQFELPENSPRAAEVEPAAGKPAVVACKTKDKATFEEHMSPEEVQARVAEGTVLVGKFREYPKSQRLAFVSLPGKEEDILICGWRNRNRALHGDEVAVRLEGLSADSDQLKVSEEAPQDELIDDIENVDSSAPLTSRARKRDTGCVVAILSGASNRSAIFGTLELKSKKTAPERKMLLFRRLRSNFELAVIFMDNCPKKLRKVVEEGLEGKVFSVTVIKWPRTMYLPTVNCEYVGDMRDLETCRRIVLQSNNVQDEIPDFVKSAPLPKVADVVQEELEGRHDFRATRVFSIDPKTARDLDDALSITKVDDDLFEVSVHIADVSHFVKPDSAVDLEARNRATSVYLIRRVIPMLPRALCEDLCSLNPQVDRLSFSVRWRMDRKGNVRKTWFGKSVIRSCTKLSYEQAQEMIDTEPGELPEGLELDVGNGFKFDEVVYDVQQLHGIAQNLRKRRFDNGSITFHRSEMKFILDSEGNPTGMEQVLGGTPANHLVEEFMLLANSSVANFISDTFPDFATLRRHPAPSATALEKVAKLCEQCLQQKVNYGTSKELQQSMERLGTIGSEEQVRALDMLFTKPMLEAQYFCTGAVPEDSWHHYGLAVPRYTHFTSPIRRYPDVLVHRLLQLSIERLGHEVCDGPTESLQSDEGVRAAVLGQSSDSIEEILKNCNEKKTAAGQAEDEEDFMYLCLYLGPKWTVFNGVVVDVTSECIIVHVSALATDRQFFFDRMREQGCTSEVDPKQKTVRLSLNLQEPEQIPTDQKSRKGRRRRKRAGTANSADVAQTLCADETGKPATQLEEPISLQIKFLSEVKVLELQGGSLRPVSRSLEYSAAQGSFQGGAGDRRPVRCRRYKESDKGNVAKLFMNTVRKVNGKDYSEFQCEVWARVGLDTNRMNRRLARSWLALVAERGQKVVGFMSVVGGSHLDMMYVHHEHQREGIGRILFEHALECAEKVFPMRPLTVHASITARPFFESLGFQILKERILSVRGVLYKQFVMIRQPKPSVTED</sequence>
<feature type="compositionally biased region" description="Low complexity" evidence="2">
    <location>
        <begin position="251"/>
        <end position="269"/>
    </location>
</feature>
<dbReference type="Pfam" id="PF00773">
    <property type="entry name" value="RNB"/>
    <property type="match status" value="1"/>
</dbReference>
<dbReference type="Proteomes" id="UP001157974">
    <property type="component" value="Unassembled WGS sequence"/>
</dbReference>
<feature type="region of interest" description="Disordered" evidence="2">
    <location>
        <begin position="1"/>
        <end position="129"/>
    </location>
</feature>
<feature type="compositionally biased region" description="Basic residues" evidence="2">
    <location>
        <begin position="1074"/>
        <end position="1083"/>
    </location>
</feature>
<accession>A0AAV8V2Y2</accession>